<protein>
    <submittedName>
        <fullName evidence="5">Predicted protein</fullName>
    </submittedName>
</protein>
<feature type="coiled-coil region" evidence="3">
    <location>
        <begin position="126"/>
        <end position="160"/>
    </location>
</feature>
<feature type="region of interest" description="Disordered" evidence="4">
    <location>
        <begin position="218"/>
        <end position="244"/>
    </location>
</feature>
<accession>A9U0A1</accession>
<keyword evidence="2 3" id="KW-0175">Coiled coil</keyword>
<evidence type="ECO:0000256" key="3">
    <source>
        <dbReference type="SAM" id="Coils"/>
    </source>
</evidence>
<dbReference type="InterPro" id="IPR021622">
    <property type="entry name" value="Afadin/alpha-actinin-bd"/>
</dbReference>
<sequence>MGIYDGDAAFSVLSSCSLCHDTLSYSVKIVRPSRSEVDIGQAFVCPLVYQQYGLCMPGRPVLNVATKANSPQHIEEKIIGVLFLYNHNSCDCSYKGSNHVLQASIARTCNCLYALVQQRQRDVEYRLTVDEEKKRLTLNVAELEAKVKSLTEQLAIKEREFLVITSKGSEPQQMPHRSWPSQIVSHALRQNENEAAVEEKLKVDNHMRQWQELKPKTPVKIVPPHSPLPPKTPTHDRLSSFSPSTKSVKRTFGLGIDCAFTTPRSRFSENAGAKVLQFDALVTAQKSNERLMKAPDFEFKKPKDNVEDKVSSTAEDLIVPCSGSLKLPDENIFLSPHIQYDNPMFQDESPPLSERLKSLEISMRALSPISMNVEPLQARNECTPCKLSHVTMKNLDFENIRCRTPEPALTMQEESPSTATFVTDFTLATTTTSESLTPFQQFKHKNPDLQMTLVKQYLRVLNTATREELLQLKGIGPKRAADVIELRQQCLEPFKDLQDLKSIGLSERQAYAMFNNNIVEKDSNAHEKEHWEDGSRTRNFPVII</sequence>
<evidence type="ECO:0000313" key="5">
    <source>
        <dbReference type="EMBL" id="EDQ50900.1"/>
    </source>
</evidence>
<dbReference type="SUPFAM" id="SSF47781">
    <property type="entry name" value="RuvA domain 2-like"/>
    <property type="match status" value="1"/>
</dbReference>
<dbReference type="InterPro" id="IPR010994">
    <property type="entry name" value="RuvA_2-like"/>
</dbReference>
<evidence type="ECO:0000256" key="1">
    <source>
        <dbReference type="ARBA" id="ARBA00009291"/>
    </source>
</evidence>
<dbReference type="AlphaFoldDB" id="A9U0A1"/>
<gene>
    <name evidence="5" type="ORF">PHYPADRAFT_172971</name>
</gene>
<comment type="similarity">
    <text evidence="1">Belongs to the ADIP family.</text>
</comment>
<dbReference type="Pfam" id="PF12836">
    <property type="entry name" value="HHH_3"/>
    <property type="match status" value="1"/>
</dbReference>
<evidence type="ECO:0000256" key="4">
    <source>
        <dbReference type="SAM" id="MobiDB-lite"/>
    </source>
</evidence>
<dbReference type="EMBL" id="DS545284">
    <property type="protein sequence ID" value="EDQ50900.1"/>
    <property type="molecule type" value="Genomic_DNA"/>
</dbReference>
<evidence type="ECO:0000256" key="2">
    <source>
        <dbReference type="ARBA" id="ARBA00023054"/>
    </source>
</evidence>
<reference evidence="5" key="1">
    <citation type="journal article" date="2008" name="Science">
        <title>The Physcomitrella genome reveals evolutionary insights into the conquest of land by plants.</title>
        <authorList>
            <person name="Rensing S."/>
            <person name="Lang D."/>
            <person name="Zimmer A."/>
            <person name="Terry A."/>
            <person name="Salamov A."/>
            <person name="Shapiro H."/>
            <person name="Nishiyama T."/>
            <person name="Perroud P.-F."/>
            <person name="Lindquist E."/>
            <person name="Kamisugi Y."/>
            <person name="Tanahashi T."/>
            <person name="Sakakibara K."/>
            <person name="Fujita T."/>
            <person name="Oishi K."/>
            <person name="Shin-I T."/>
            <person name="Kuroki Y."/>
            <person name="Toyoda A."/>
            <person name="Suzuki Y."/>
            <person name="Hashimoto A."/>
            <person name="Yamaguchi K."/>
            <person name="Sugano A."/>
            <person name="Kohara Y."/>
            <person name="Fujiyama A."/>
            <person name="Anterola A."/>
            <person name="Aoki S."/>
            <person name="Ashton N."/>
            <person name="Barbazuk W.B."/>
            <person name="Barker E."/>
            <person name="Bennetzen J."/>
            <person name="Bezanilla M."/>
            <person name="Blankenship R."/>
            <person name="Cho S.H."/>
            <person name="Dutcher S."/>
            <person name="Estelle M."/>
            <person name="Fawcett J.A."/>
            <person name="Gundlach H."/>
            <person name="Hanada K."/>
            <person name="Heyl A."/>
            <person name="Hicks K.A."/>
            <person name="Hugh J."/>
            <person name="Lohr M."/>
            <person name="Mayer K."/>
            <person name="Melkozernov A."/>
            <person name="Murata T."/>
            <person name="Nelson D."/>
            <person name="Pils B."/>
            <person name="Prigge M."/>
            <person name="Reiss B."/>
            <person name="Renner T."/>
            <person name="Rombauts S."/>
            <person name="Rushton P."/>
            <person name="Sanderfoot A."/>
            <person name="Schween G."/>
            <person name="Shiu S.-H."/>
            <person name="Stueber K."/>
            <person name="Theodoulou F.L."/>
            <person name="Tu H."/>
            <person name="Van de Peer Y."/>
            <person name="Verrier P.J."/>
            <person name="Waters E."/>
            <person name="Wood A."/>
            <person name="Yang L."/>
            <person name="Cove D."/>
            <person name="Cuming A."/>
            <person name="Hasebe M."/>
            <person name="Lucas S."/>
            <person name="Mishler D.B."/>
            <person name="Reski R."/>
            <person name="Grigoriev I."/>
            <person name="Quatrano R.S."/>
            <person name="Boore J.L."/>
        </authorList>
    </citation>
    <scope>NUCLEOTIDE SEQUENCE [LARGE SCALE GENOMIC DNA]</scope>
</reference>
<dbReference type="Gene3D" id="1.10.150.280">
    <property type="entry name" value="AF1531-like domain"/>
    <property type="match status" value="1"/>
</dbReference>
<name>A9U0A1_PHYPA</name>
<organism>
    <name type="scientific">Physcomitrium patens</name>
    <name type="common">Spreading-leaved earth moss</name>
    <name type="synonym">Physcomitrella patens</name>
    <dbReference type="NCBI Taxonomy" id="3218"/>
    <lineage>
        <taxon>Eukaryota</taxon>
        <taxon>Viridiplantae</taxon>
        <taxon>Streptophyta</taxon>
        <taxon>Embryophyta</taxon>
        <taxon>Bryophyta</taxon>
        <taxon>Bryophytina</taxon>
        <taxon>Bryopsida</taxon>
        <taxon>Funariidae</taxon>
        <taxon>Funariales</taxon>
        <taxon>Funariaceae</taxon>
        <taxon>Physcomitrium</taxon>
    </lineage>
</organism>
<dbReference type="PANTHER" id="PTHR47057:SF1">
    <property type="entry name" value="AFADIN_ALPHA-ACTININ-BINDING PROTEIN"/>
    <property type="match status" value="1"/>
</dbReference>
<proteinExistence type="inferred from homology"/>
<dbReference type="Pfam" id="PF11559">
    <property type="entry name" value="ADIP"/>
    <property type="match status" value="1"/>
</dbReference>
<dbReference type="PANTHER" id="PTHR47057">
    <property type="entry name" value="AFADIN/ALPHA-ACTININ-BINDING"/>
    <property type="match status" value="1"/>
</dbReference>